<reference evidence="6" key="1">
    <citation type="journal article" date="2014" name="Int. J. Syst. Evol. Microbiol.">
        <title>Complete genome sequence of Corynebacterium casei LMG S-19264T (=DSM 44701T), isolated from a smear-ripened cheese.</title>
        <authorList>
            <consortium name="US DOE Joint Genome Institute (JGI-PGF)"/>
            <person name="Walter F."/>
            <person name="Albersmeier A."/>
            <person name="Kalinowski J."/>
            <person name="Ruckert C."/>
        </authorList>
    </citation>
    <scope>NUCLEOTIDE SEQUENCE</scope>
    <source>
        <strain evidence="6">KCTC 32296</strain>
    </source>
</reference>
<dbReference type="GO" id="GO:0140359">
    <property type="term" value="F:ABC-type transporter activity"/>
    <property type="evidence" value="ECO:0007669"/>
    <property type="project" value="InterPro"/>
</dbReference>
<dbReference type="PROSITE" id="PS50893">
    <property type="entry name" value="ABC_TRANSPORTER_2"/>
    <property type="match status" value="1"/>
</dbReference>
<evidence type="ECO:0000256" key="4">
    <source>
        <dbReference type="ARBA" id="ARBA00022840"/>
    </source>
</evidence>
<organism evidence="6 7">
    <name type="scientific">Asticcacaulis endophyticus</name>
    <dbReference type="NCBI Taxonomy" id="1395890"/>
    <lineage>
        <taxon>Bacteria</taxon>
        <taxon>Pseudomonadati</taxon>
        <taxon>Pseudomonadota</taxon>
        <taxon>Alphaproteobacteria</taxon>
        <taxon>Caulobacterales</taxon>
        <taxon>Caulobacteraceae</taxon>
        <taxon>Asticcacaulis</taxon>
    </lineage>
</organism>
<dbReference type="Gene3D" id="3.40.50.300">
    <property type="entry name" value="P-loop containing nucleotide triphosphate hydrolases"/>
    <property type="match status" value="1"/>
</dbReference>
<proteinExistence type="inferred from homology"/>
<keyword evidence="3" id="KW-0547">Nucleotide-binding</keyword>
<dbReference type="InterPro" id="IPR050683">
    <property type="entry name" value="Bact_Polysacc_Export_ATP-bd"/>
</dbReference>
<protein>
    <submittedName>
        <fullName evidence="6">ABC transporter ATP-binding protein</fullName>
    </submittedName>
</protein>
<keyword evidence="7" id="KW-1185">Reference proteome</keyword>
<feature type="domain" description="ABC transporter" evidence="5">
    <location>
        <begin position="18"/>
        <end position="253"/>
    </location>
</feature>
<comment type="caution">
    <text evidence="6">The sequence shown here is derived from an EMBL/GenBank/DDBJ whole genome shotgun (WGS) entry which is preliminary data.</text>
</comment>
<dbReference type="EMBL" id="BMZB01000001">
    <property type="protein sequence ID" value="GGZ25695.1"/>
    <property type="molecule type" value="Genomic_DNA"/>
</dbReference>
<gene>
    <name evidence="6" type="primary">rfbI</name>
    <name evidence="6" type="ORF">GCM10011273_08880</name>
</gene>
<accession>A0A918UQ38</accession>
<dbReference type="RefSeq" id="WP_189485135.1">
    <property type="nucleotide sequence ID" value="NZ_BMZB01000001.1"/>
</dbReference>
<dbReference type="Pfam" id="PF00005">
    <property type="entry name" value="ABC_tran"/>
    <property type="match status" value="1"/>
</dbReference>
<dbReference type="SUPFAM" id="SSF52540">
    <property type="entry name" value="P-loop containing nucleoside triphosphate hydrolases"/>
    <property type="match status" value="1"/>
</dbReference>
<comment type="similarity">
    <text evidence="1">Belongs to the ABC transporter superfamily.</text>
</comment>
<evidence type="ECO:0000259" key="5">
    <source>
        <dbReference type="PROSITE" id="PS50893"/>
    </source>
</evidence>
<dbReference type="SMART" id="SM00382">
    <property type="entry name" value="AAA"/>
    <property type="match status" value="1"/>
</dbReference>
<evidence type="ECO:0000256" key="2">
    <source>
        <dbReference type="ARBA" id="ARBA00022448"/>
    </source>
</evidence>
<evidence type="ECO:0000313" key="6">
    <source>
        <dbReference type="EMBL" id="GGZ25695.1"/>
    </source>
</evidence>
<dbReference type="PANTHER" id="PTHR46743">
    <property type="entry name" value="TEICHOIC ACIDS EXPORT ATP-BINDING PROTEIN TAGH"/>
    <property type="match status" value="1"/>
</dbReference>
<dbReference type="AlphaFoldDB" id="A0A918UQ38"/>
<dbReference type="GO" id="GO:0016020">
    <property type="term" value="C:membrane"/>
    <property type="evidence" value="ECO:0007669"/>
    <property type="project" value="InterPro"/>
</dbReference>
<evidence type="ECO:0000256" key="3">
    <source>
        <dbReference type="ARBA" id="ARBA00022741"/>
    </source>
</evidence>
<dbReference type="GO" id="GO:0005524">
    <property type="term" value="F:ATP binding"/>
    <property type="evidence" value="ECO:0007669"/>
    <property type="project" value="UniProtKB-KW"/>
</dbReference>
<evidence type="ECO:0000256" key="1">
    <source>
        <dbReference type="ARBA" id="ARBA00005417"/>
    </source>
</evidence>
<evidence type="ECO:0000313" key="7">
    <source>
        <dbReference type="Proteomes" id="UP000662572"/>
    </source>
</evidence>
<keyword evidence="2" id="KW-0813">Transport</keyword>
<sequence length="255" mass="27263">MASIDVNGLTIDYPVYGVSARNIRSTVANLFLGGTILKNKSDTIFVESLANVSFSLKSGDRLGVIGENGAGKTTLLRAISGFLPPSRGSVTTKGSLASLINVGAGLDPDRTGRENAVIMSLILGARKKDLDAIIVDIIAFAELGAFFDMPVRAYSAGMILRLSFAVSTVIDPNILVLDEGILAGDQHFIGKARDRMDRIYRNTDIIVLSSHSMELIDSVCNKVLLLNRGKVAFLGDVKTGIQLYNDRSYISGHAA</sequence>
<reference evidence="6" key="2">
    <citation type="submission" date="2020-09" db="EMBL/GenBank/DDBJ databases">
        <authorList>
            <person name="Sun Q."/>
            <person name="Kim S."/>
        </authorList>
    </citation>
    <scope>NUCLEOTIDE SEQUENCE</scope>
    <source>
        <strain evidence="6">KCTC 32296</strain>
    </source>
</reference>
<name>A0A918UQ38_9CAUL</name>
<dbReference type="Proteomes" id="UP000662572">
    <property type="component" value="Unassembled WGS sequence"/>
</dbReference>
<dbReference type="InterPro" id="IPR003439">
    <property type="entry name" value="ABC_transporter-like_ATP-bd"/>
</dbReference>
<dbReference type="GO" id="GO:0016887">
    <property type="term" value="F:ATP hydrolysis activity"/>
    <property type="evidence" value="ECO:0007669"/>
    <property type="project" value="InterPro"/>
</dbReference>
<dbReference type="PANTHER" id="PTHR46743:SF2">
    <property type="entry name" value="TEICHOIC ACIDS EXPORT ATP-BINDING PROTEIN TAGH"/>
    <property type="match status" value="1"/>
</dbReference>
<dbReference type="InterPro" id="IPR015860">
    <property type="entry name" value="ABC_transpr_TagH-like"/>
</dbReference>
<dbReference type="CDD" id="cd03220">
    <property type="entry name" value="ABC_KpsT_Wzt"/>
    <property type="match status" value="1"/>
</dbReference>
<dbReference type="InterPro" id="IPR027417">
    <property type="entry name" value="P-loop_NTPase"/>
</dbReference>
<keyword evidence="4 6" id="KW-0067">ATP-binding</keyword>
<dbReference type="InterPro" id="IPR003593">
    <property type="entry name" value="AAA+_ATPase"/>
</dbReference>